<comment type="caution">
    <text evidence="4">The sequence shown here is derived from an EMBL/GenBank/DDBJ whole genome shotgun (WGS) entry which is preliminary data.</text>
</comment>
<keyword evidence="1" id="KW-0732">Signal</keyword>
<dbReference type="Proteomes" id="UP000290253">
    <property type="component" value="Unassembled WGS sequence"/>
</dbReference>
<organism evidence="4 5">
    <name type="scientific">Silvibacterium dinghuense</name>
    <dbReference type="NCBI Taxonomy" id="1560006"/>
    <lineage>
        <taxon>Bacteria</taxon>
        <taxon>Pseudomonadati</taxon>
        <taxon>Acidobacteriota</taxon>
        <taxon>Terriglobia</taxon>
        <taxon>Terriglobales</taxon>
        <taxon>Acidobacteriaceae</taxon>
        <taxon>Silvibacterium</taxon>
    </lineage>
</organism>
<dbReference type="RefSeq" id="WP_129208135.1">
    <property type="nucleotide sequence ID" value="NZ_BMGU01000003.1"/>
</dbReference>
<feature type="domain" description="GFO/IDH/MocA-like oxidoreductase" evidence="3">
    <location>
        <begin position="166"/>
        <end position="290"/>
    </location>
</feature>
<feature type="signal peptide" evidence="1">
    <location>
        <begin position="1"/>
        <end position="26"/>
    </location>
</feature>
<dbReference type="PANTHER" id="PTHR43377">
    <property type="entry name" value="BILIVERDIN REDUCTASE A"/>
    <property type="match status" value="1"/>
</dbReference>
<evidence type="ECO:0000256" key="1">
    <source>
        <dbReference type="SAM" id="SignalP"/>
    </source>
</evidence>
<dbReference type="AlphaFoldDB" id="A0A4Q1SCM0"/>
<dbReference type="Gene3D" id="3.40.50.720">
    <property type="entry name" value="NAD(P)-binding Rossmann-like Domain"/>
    <property type="match status" value="1"/>
</dbReference>
<accession>A0A4Q1SCM0</accession>
<dbReference type="Pfam" id="PF22725">
    <property type="entry name" value="GFO_IDH_MocA_C3"/>
    <property type="match status" value="1"/>
</dbReference>
<dbReference type="InterPro" id="IPR000683">
    <property type="entry name" value="Gfo/Idh/MocA-like_OxRdtase_N"/>
</dbReference>
<feature type="chain" id="PRO_5020936124" evidence="1">
    <location>
        <begin position="27"/>
        <end position="378"/>
    </location>
</feature>
<dbReference type="InterPro" id="IPR036291">
    <property type="entry name" value="NAD(P)-bd_dom_sf"/>
</dbReference>
<name>A0A4Q1SCM0_9BACT</name>
<sequence>MRRHAILLSSTLLALASSFHLTALHAQQTSEPVRVAIVGLEHGHVDGFLSAFSRQHDAQLVAVVDPDPALQAKAQKNFQLPSSLFYSDLDKAVAATHPQALLVYTSVGEHRHVIEAAARLGLDVMVEKPLAISLDDALAIRHLAREHHIQVLVNYETTWYASNKAVLDMASSGKLGDVRKVVVHDGHQGPAEIGVQPEFLKWLTDPALNGAGALYDFGCYGADLMTVLMQGKAPISVTASAQTDKPGTYPRVDDDATIILRYPGTQAVLMPSWNWTFSRKDMEVYGTKAYAIAVNSKEVKLRTAENTPEEEFTADPLKSPEDTSLHYLAAVVRRQLDPGHDLTSLPTNVTVVQILDAARHSAATGRTVELQPLPPDGE</sequence>
<dbReference type="Pfam" id="PF01408">
    <property type="entry name" value="GFO_IDH_MocA"/>
    <property type="match status" value="1"/>
</dbReference>
<dbReference type="SUPFAM" id="SSF51735">
    <property type="entry name" value="NAD(P)-binding Rossmann-fold domains"/>
    <property type="match status" value="1"/>
</dbReference>
<dbReference type="EMBL" id="SDMK01000002">
    <property type="protein sequence ID" value="RXS94966.1"/>
    <property type="molecule type" value="Genomic_DNA"/>
</dbReference>
<dbReference type="PANTHER" id="PTHR43377:SF1">
    <property type="entry name" value="BILIVERDIN REDUCTASE A"/>
    <property type="match status" value="1"/>
</dbReference>
<dbReference type="SUPFAM" id="SSF55347">
    <property type="entry name" value="Glyceraldehyde-3-phosphate dehydrogenase-like, C-terminal domain"/>
    <property type="match status" value="1"/>
</dbReference>
<proteinExistence type="predicted"/>
<reference evidence="4 5" key="1">
    <citation type="journal article" date="2016" name="Int. J. Syst. Evol. Microbiol.">
        <title>Acidipila dinghuensis sp. nov., an acidobacterium isolated from forest soil.</title>
        <authorList>
            <person name="Jiang Y.W."/>
            <person name="Wang J."/>
            <person name="Chen M.H."/>
            <person name="Lv Y.Y."/>
            <person name="Qiu L.H."/>
        </authorList>
    </citation>
    <scope>NUCLEOTIDE SEQUENCE [LARGE SCALE GENOMIC DNA]</scope>
    <source>
        <strain evidence="4 5">DHOF10</strain>
    </source>
</reference>
<evidence type="ECO:0000259" key="3">
    <source>
        <dbReference type="Pfam" id="PF22725"/>
    </source>
</evidence>
<evidence type="ECO:0000259" key="2">
    <source>
        <dbReference type="Pfam" id="PF01408"/>
    </source>
</evidence>
<keyword evidence="5" id="KW-1185">Reference proteome</keyword>
<dbReference type="Gene3D" id="3.30.360.10">
    <property type="entry name" value="Dihydrodipicolinate Reductase, domain 2"/>
    <property type="match status" value="1"/>
</dbReference>
<evidence type="ECO:0000313" key="5">
    <source>
        <dbReference type="Proteomes" id="UP000290253"/>
    </source>
</evidence>
<dbReference type="OrthoDB" id="9815825at2"/>
<feature type="domain" description="Gfo/Idh/MocA-like oxidoreductase N-terminal" evidence="2">
    <location>
        <begin position="33"/>
        <end position="155"/>
    </location>
</feature>
<evidence type="ECO:0000313" key="4">
    <source>
        <dbReference type="EMBL" id="RXS94966.1"/>
    </source>
</evidence>
<dbReference type="GO" id="GO:0000166">
    <property type="term" value="F:nucleotide binding"/>
    <property type="evidence" value="ECO:0007669"/>
    <property type="project" value="InterPro"/>
</dbReference>
<protein>
    <submittedName>
        <fullName evidence="4">Gfo/Idh/MocA family oxidoreductase</fullName>
    </submittedName>
</protein>
<dbReference type="InterPro" id="IPR051450">
    <property type="entry name" value="Gfo/Idh/MocA_Oxidoreductases"/>
</dbReference>
<gene>
    <name evidence="4" type="ORF">ESZ00_10040</name>
</gene>
<dbReference type="InterPro" id="IPR055170">
    <property type="entry name" value="GFO_IDH_MocA-like_dom"/>
</dbReference>